<dbReference type="Gene3D" id="3.30.870.10">
    <property type="entry name" value="Endonuclease Chain A"/>
    <property type="match status" value="2"/>
</dbReference>
<dbReference type="Pfam" id="PF13091">
    <property type="entry name" value="PLDc_2"/>
    <property type="match status" value="2"/>
</dbReference>
<dbReference type="GO" id="GO:0030572">
    <property type="term" value="F:phosphatidyltransferase activity"/>
    <property type="evidence" value="ECO:0007669"/>
    <property type="project" value="UniProtKB-ARBA"/>
</dbReference>
<dbReference type="SMART" id="SM00155">
    <property type="entry name" value="PLDc"/>
    <property type="match status" value="2"/>
</dbReference>
<dbReference type="GO" id="GO:0032049">
    <property type="term" value="P:cardiolipin biosynthetic process"/>
    <property type="evidence" value="ECO:0007669"/>
    <property type="project" value="UniProtKB-ARBA"/>
</dbReference>
<dbReference type="PANTHER" id="PTHR21248">
    <property type="entry name" value="CARDIOLIPIN SYNTHASE"/>
    <property type="match status" value="1"/>
</dbReference>
<dbReference type="CDD" id="cd09113">
    <property type="entry name" value="PLDc_ymdC_like_2"/>
    <property type="match status" value="1"/>
</dbReference>
<gene>
    <name evidence="2" type="ORF">PG915_18415</name>
</gene>
<feature type="domain" description="PLD phosphodiesterase" evidence="1">
    <location>
        <begin position="141"/>
        <end position="168"/>
    </location>
</feature>
<dbReference type="InterPro" id="IPR001736">
    <property type="entry name" value="PLipase_D/transphosphatidylase"/>
</dbReference>
<dbReference type="PROSITE" id="PS50035">
    <property type="entry name" value="PLD"/>
    <property type="match status" value="2"/>
</dbReference>
<name>A0AAU8BRX5_9VIBR</name>
<protein>
    <submittedName>
        <fullName evidence="2">Phospholipase D family protein</fullName>
    </submittedName>
</protein>
<dbReference type="SUPFAM" id="SSF56024">
    <property type="entry name" value="Phospholipase D/nuclease"/>
    <property type="match status" value="2"/>
</dbReference>
<accession>A0AAU8BRX5</accession>
<dbReference type="CDD" id="cd09111">
    <property type="entry name" value="PLDc_ymdC_like_1"/>
    <property type="match status" value="1"/>
</dbReference>
<sequence length="474" mass="54346">MVVVSLAAGCATSFPEVESDFEQNWQPSEYQAEVYLIPSASEALARRIDMIRSAKVSIDMTYFSWDKDIVGLMLLEEVKIAAERGVKVRLVLDDLLVFDEKWLAEVSQNPNMEVRLFNPFDSRKAGWLGRVGDFASHKQTLDHRLHEKYFNVDHEHMILGGRNIGAAYFGYSDAANFFDTDVLFQGEVIEAFAHNYDQLWGSEHLVAIADLIQPVKPEQTIEFEKAKHKEFMQRQDVIEAVDASIEALREVETLSVVVTPVFDSAKKINDSKPYFRARAEQLVQAPLEKAKTVTISTPYVIAHNGEFTFIDQLIENNIDVTLVTNSSSSNDSAFIPAYYEQYREQLLDKGVNIYEYKDNAVNEDNFYQGDTYYHNKTVIIDDKLTYIGSSNFDPRSDYLNMEFGVFIQSKTFAKQVKRHLLQKKDELYWQVSRDPEGKTLWVSGEQVETSSPNYGAVHKVPDWLFRKLNVELEL</sequence>
<dbReference type="EMBL" id="CP115921">
    <property type="protein sequence ID" value="XCD19031.1"/>
    <property type="molecule type" value="Genomic_DNA"/>
</dbReference>
<evidence type="ECO:0000259" key="1">
    <source>
        <dbReference type="PROSITE" id="PS50035"/>
    </source>
</evidence>
<feature type="domain" description="PLD phosphodiesterase" evidence="1">
    <location>
        <begin position="369"/>
        <end position="396"/>
    </location>
</feature>
<dbReference type="PANTHER" id="PTHR21248:SF12">
    <property type="entry name" value="CARDIOLIPIN SYNTHASE C"/>
    <property type="match status" value="1"/>
</dbReference>
<organism evidence="2">
    <name type="scientific">Vibrio chaetopteri</name>
    <dbReference type="NCBI Taxonomy" id="3016528"/>
    <lineage>
        <taxon>Bacteria</taxon>
        <taxon>Pseudomonadati</taxon>
        <taxon>Pseudomonadota</taxon>
        <taxon>Gammaproteobacteria</taxon>
        <taxon>Vibrionales</taxon>
        <taxon>Vibrionaceae</taxon>
        <taxon>Vibrio</taxon>
    </lineage>
</organism>
<dbReference type="KEGG" id="vck:PG915_18415"/>
<reference evidence="2" key="1">
    <citation type="submission" date="2023-01" db="EMBL/GenBank/DDBJ databases">
        <title>Vibrio sp. CB1-14 genome sequencing.</title>
        <authorList>
            <person name="Otstavnykh N."/>
            <person name="Isaeva M."/>
            <person name="Meleshko D."/>
        </authorList>
    </citation>
    <scope>NUCLEOTIDE SEQUENCE</scope>
    <source>
        <strain evidence="2">CB1-14</strain>
    </source>
</reference>
<dbReference type="InterPro" id="IPR025202">
    <property type="entry name" value="PLD-like_dom"/>
</dbReference>
<dbReference type="AlphaFoldDB" id="A0AAU8BRX5"/>
<evidence type="ECO:0000313" key="2">
    <source>
        <dbReference type="EMBL" id="XCD19031.1"/>
    </source>
</evidence>
<proteinExistence type="predicted"/>